<sequence>MTAYLPAYYPHLPSPAATDFSSPQDRSMLRGVLERVRRSRSSSTVVSDVDEASRSLQLLHIAHTAVLNPTHSQLIDQHLASVHQAGRRSSVLDVGCGTGTWAINLANTQPYADVIGVDWDWSWFTPSQSVHGNLDFQTIDVSAALPFHPSYFDLIHVKCLLPSLPGYAGLIERLAACLRPGGMLILVESEVGYSSDQPMSPSMRTWNACIREAMAGKGIDSGLATDLVGFIGSRGVFSSAVYHHTATIRGASGGQGDVESLACAGRLHPDLIAVILDRQLAELVRFGYGHTELWPHKEAVRHELSHPYSPVRQRIFAAYATKVGP</sequence>
<proteinExistence type="predicted"/>
<evidence type="ECO:0000313" key="2">
    <source>
        <dbReference type="Proteomes" id="UP001164286"/>
    </source>
</evidence>
<dbReference type="Proteomes" id="UP001164286">
    <property type="component" value="Unassembled WGS sequence"/>
</dbReference>
<evidence type="ECO:0000313" key="1">
    <source>
        <dbReference type="EMBL" id="KAI9632598.1"/>
    </source>
</evidence>
<dbReference type="InterPro" id="IPR029063">
    <property type="entry name" value="SAM-dependent_MTases_sf"/>
</dbReference>
<keyword evidence="1" id="KW-0489">Methyltransferase</keyword>
<accession>A0AA38H1H2</accession>
<organism evidence="1 2">
    <name type="scientific">Dioszegia hungarica</name>
    <dbReference type="NCBI Taxonomy" id="4972"/>
    <lineage>
        <taxon>Eukaryota</taxon>
        <taxon>Fungi</taxon>
        <taxon>Dikarya</taxon>
        <taxon>Basidiomycota</taxon>
        <taxon>Agaricomycotina</taxon>
        <taxon>Tremellomycetes</taxon>
        <taxon>Tremellales</taxon>
        <taxon>Bulleribasidiaceae</taxon>
        <taxon>Dioszegia</taxon>
    </lineage>
</organism>
<dbReference type="RefSeq" id="XP_052942375.1">
    <property type="nucleotide sequence ID" value="XM_053091325.1"/>
</dbReference>
<dbReference type="CDD" id="cd02440">
    <property type="entry name" value="AdoMet_MTases"/>
    <property type="match status" value="1"/>
</dbReference>
<name>A0AA38H1H2_9TREE</name>
<dbReference type="AlphaFoldDB" id="A0AA38H1H2"/>
<dbReference type="EMBL" id="JAKWFO010000014">
    <property type="protein sequence ID" value="KAI9632598.1"/>
    <property type="molecule type" value="Genomic_DNA"/>
</dbReference>
<dbReference type="GeneID" id="77730530"/>
<comment type="caution">
    <text evidence="1">The sequence shown here is derived from an EMBL/GenBank/DDBJ whole genome shotgun (WGS) entry which is preliminary data.</text>
</comment>
<protein>
    <submittedName>
        <fullName evidence="1">S-adenosyl-L-methionine-dependent methyltransferase</fullName>
    </submittedName>
</protein>
<dbReference type="SUPFAM" id="SSF53335">
    <property type="entry name" value="S-adenosyl-L-methionine-dependent methyltransferases"/>
    <property type="match status" value="1"/>
</dbReference>
<keyword evidence="2" id="KW-1185">Reference proteome</keyword>
<reference evidence="1" key="1">
    <citation type="journal article" date="2022" name="G3 (Bethesda)">
        <title>High quality genome of the basidiomycete yeast Dioszegia hungarica PDD-24b-2 isolated from cloud water.</title>
        <authorList>
            <person name="Jarrige D."/>
            <person name="Haridas S."/>
            <person name="Bleykasten-Grosshans C."/>
            <person name="Joly M."/>
            <person name="Nadalig T."/>
            <person name="Sancelme M."/>
            <person name="Vuilleumier S."/>
            <person name="Grigoriev I.V."/>
            <person name="Amato P."/>
            <person name="Bringel F."/>
        </authorList>
    </citation>
    <scope>NUCLEOTIDE SEQUENCE</scope>
    <source>
        <strain evidence="1">PDD-24b-2</strain>
    </source>
</reference>
<dbReference type="Gene3D" id="3.40.50.150">
    <property type="entry name" value="Vaccinia Virus protein VP39"/>
    <property type="match status" value="1"/>
</dbReference>
<dbReference type="GO" id="GO:0032259">
    <property type="term" value="P:methylation"/>
    <property type="evidence" value="ECO:0007669"/>
    <property type="project" value="UniProtKB-KW"/>
</dbReference>
<keyword evidence="1" id="KW-0808">Transferase</keyword>
<dbReference type="GO" id="GO:0008168">
    <property type="term" value="F:methyltransferase activity"/>
    <property type="evidence" value="ECO:0007669"/>
    <property type="project" value="UniProtKB-KW"/>
</dbReference>
<dbReference type="Pfam" id="PF13489">
    <property type="entry name" value="Methyltransf_23"/>
    <property type="match status" value="1"/>
</dbReference>
<dbReference type="PANTHER" id="PTHR43591:SF24">
    <property type="entry name" value="2-METHOXY-6-POLYPRENYL-1,4-BENZOQUINOL METHYLASE, MITOCHONDRIAL"/>
    <property type="match status" value="1"/>
</dbReference>
<gene>
    <name evidence="1" type="ORF">MKK02DRAFT_40903</name>
</gene>
<dbReference type="PANTHER" id="PTHR43591">
    <property type="entry name" value="METHYLTRANSFERASE"/>
    <property type="match status" value="1"/>
</dbReference>